<dbReference type="PANTHER" id="PTHR12526:SF510">
    <property type="entry name" value="D-INOSITOL 3-PHOSPHATE GLYCOSYLTRANSFERASE"/>
    <property type="match status" value="1"/>
</dbReference>
<evidence type="ECO:0000313" key="4">
    <source>
        <dbReference type="Proteomes" id="UP000503820"/>
    </source>
</evidence>
<dbReference type="SUPFAM" id="SSF53756">
    <property type="entry name" value="UDP-Glycosyltransferase/glycogen phosphorylase"/>
    <property type="match status" value="1"/>
</dbReference>
<evidence type="ECO:0000256" key="1">
    <source>
        <dbReference type="ARBA" id="ARBA00022676"/>
    </source>
</evidence>
<comment type="caution">
    <text evidence="3">The sequence shown here is derived from an EMBL/GenBank/DDBJ whole genome shotgun (WGS) entry which is preliminary data.</text>
</comment>
<dbReference type="CDD" id="cd03811">
    <property type="entry name" value="GT4_GT28_WabH-like"/>
    <property type="match status" value="1"/>
</dbReference>
<dbReference type="AlphaFoldDB" id="A0A7J0BSP6"/>
<keyword evidence="2 3" id="KW-0808">Transferase</keyword>
<proteinExistence type="predicted"/>
<gene>
    <name evidence="3" type="ORF">DSM19430T_08490</name>
</gene>
<dbReference type="Pfam" id="PF13692">
    <property type="entry name" value="Glyco_trans_1_4"/>
    <property type="match status" value="1"/>
</dbReference>
<keyword evidence="4" id="KW-1185">Reference proteome</keyword>
<dbReference type="RefSeq" id="WP_174408841.1">
    <property type="nucleotide sequence ID" value="NZ_BLVP01000002.1"/>
</dbReference>
<name>A0A7J0BSP6_9BACT</name>
<accession>A0A7J0BSP6</accession>
<sequence length="367" mass="39917">MRLAFFNATRSWGGVKTWTLEFASALSGLGHSVTVFGRPGPFIERALSLGLDARPTEFGPDYNPVAIARFAHLFRTEGTQAVLVNVGRDLRTAGIAARLCGIPLIQRIGLPGDMKNVWKVRALHHLLRPHYLCPCRFNRDGLLQNLPFINPADTTVIHSAKIPADTPPARMGSPLRIATTSQLKPDKGHAGLMLALARLKAAGHAFHWDVAGTGQSQEALHAQARSLGLSDCITWHGWTQDVRSILRPADIFALPSLSEGLPNTLLEAMAEGLVPVARNVGGIAEVWPAVLPEFLVADTAATSDEAADAFFPVLERILTAPAETVLQWKRLTWEQCVHHFSLDVQARKLELFFSDLVPGGTPPRNNG</sequence>
<dbReference type="PANTHER" id="PTHR12526">
    <property type="entry name" value="GLYCOSYLTRANSFERASE"/>
    <property type="match status" value="1"/>
</dbReference>
<protein>
    <submittedName>
        <fullName evidence="3">Glycosyl transferase</fullName>
    </submittedName>
</protein>
<evidence type="ECO:0000313" key="3">
    <source>
        <dbReference type="EMBL" id="GFM36165.1"/>
    </source>
</evidence>
<dbReference type="GO" id="GO:0016757">
    <property type="term" value="F:glycosyltransferase activity"/>
    <property type="evidence" value="ECO:0007669"/>
    <property type="project" value="UniProtKB-KW"/>
</dbReference>
<dbReference type="Proteomes" id="UP000503820">
    <property type="component" value="Unassembled WGS sequence"/>
</dbReference>
<dbReference type="EMBL" id="BLVP01000002">
    <property type="protein sequence ID" value="GFM36165.1"/>
    <property type="molecule type" value="Genomic_DNA"/>
</dbReference>
<dbReference type="Gene3D" id="3.40.50.2000">
    <property type="entry name" value="Glycogen Phosphorylase B"/>
    <property type="match status" value="2"/>
</dbReference>
<reference evidence="3 4" key="1">
    <citation type="submission" date="2020-05" db="EMBL/GenBank/DDBJ databases">
        <title>Draft genome sequence of Desulfovibrio psychrotolerans JS1T.</title>
        <authorList>
            <person name="Ueno A."/>
            <person name="Tamazawa S."/>
            <person name="Tamamura S."/>
            <person name="Murakami T."/>
            <person name="Kiyama T."/>
            <person name="Inomata H."/>
            <person name="Amano Y."/>
            <person name="Miyakawa K."/>
            <person name="Tamaki H."/>
            <person name="Naganuma T."/>
            <person name="Kaneko K."/>
        </authorList>
    </citation>
    <scope>NUCLEOTIDE SEQUENCE [LARGE SCALE GENOMIC DNA]</scope>
    <source>
        <strain evidence="3 4">JS1</strain>
    </source>
</reference>
<keyword evidence="1" id="KW-0328">Glycosyltransferase</keyword>
<organism evidence="3 4">
    <name type="scientific">Desulfovibrio psychrotolerans</name>
    <dbReference type="NCBI Taxonomy" id="415242"/>
    <lineage>
        <taxon>Bacteria</taxon>
        <taxon>Pseudomonadati</taxon>
        <taxon>Thermodesulfobacteriota</taxon>
        <taxon>Desulfovibrionia</taxon>
        <taxon>Desulfovibrionales</taxon>
        <taxon>Desulfovibrionaceae</taxon>
        <taxon>Desulfovibrio</taxon>
    </lineage>
</organism>
<evidence type="ECO:0000256" key="2">
    <source>
        <dbReference type="ARBA" id="ARBA00022679"/>
    </source>
</evidence>